<proteinExistence type="predicted"/>
<dbReference type="STRING" id="212602.A0A420HQC9"/>
<dbReference type="OrthoDB" id="3600179at2759"/>
<evidence type="ECO:0000256" key="1">
    <source>
        <dbReference type="SAM" id="MobiDB-lite"/>
    </source>
</evidence>
<evidence type="ECO:0000313" key="3">
    <source>
        <dbReference type="Proteomes" id="UP000286134"/>
    </source>
</evidence>
<organism evidence="2 3">
    <name type="scientific">Erysiphe neolycopersici</name>
    <dbReference type="NCBI Taxonomy" id="212602"/>
    <lineage>
        <taxon>Eukaryota</taxon>
        <taxon>Fungi</taxon>
        <taxon>Dikarya</taxon>
        <taxon>Ascomycota</taxon>
        <taxon>Pezizomycotina</taxon>
        <taxon>Leotiomycetes</taxon>
        <taxon>Erysiphales</taxon>
        <taxon>Erysiphaceae</taxon>
        <taxon>Erysiphe</taxon>
    </lineage>
</organism>
<protein>
    <submittedName>
        <fullName evidence="2">Uncharacterized protein</fullName>
    </submittedName>
</protein>
<gene>
    <name evidence="2" type="ORF">OnM2_058069</name>
</gene>
<feature type="region of interest" description="Disordered" evidence="1">
    <location>
        <begin position="72"/>
        <end position="95"/>
    </location>
</feature>
<comment type="caution">
    <text evidence="2">The sequence shown here is derived from an EMBL/GenBank/DDBJ whole genome shotgun (WGS) entry which is preliminary data.</text>
</comment>
<keyword evidence="3" id="KW-1185">Reference proteome</keyword>
<dbReference type="EMBL" id="MCFK01005832">
    <property type="protein sequence ID" value="RKF59674.1"/>
    <property type="molecule type" value="Genomic_DNA"/>
</dbReference>
<sequence length="274" mass="31079">MSHITVKSPQKPTQIFDAKTICRDCSVGDPTFLPSQIETTHDNEKLNKALRSSSTRSEPLFNRLTAILSVLKQSSTSDDPKNRRDSPPMSLHKGFSSKLSQLDEDVESKIICPQKTLPLKHKSEVTFTESIESNLPTNKKSKELTKSPKIKTGSFPCFELTPLSHLIQQSFRDIERLQQVHATQMSNCPEDPNKNQGDLNLLCGLPSKYEEGKEVDFNRVKENLKRFEDLYMKFLNQEGDECEKKEEVHLVAVVCKRSQVISGLYKAPIRSLET</sequence>
<reference evidence="2 3" key="1">
    <citation type="journal article" date="2018" name="BMC Genomics">
        <title>Comparative genome analyses reveal sequence features reflecting distinct modes of host-adaptation between dicot and monocot powdery mildew.</title>
        <authorList>
            <person name="Wu Y."/>
            <person name="Ma X."/>
            <person name="Pan Z."/>
            <person name="Kale S.D."/>
            <person name="Song Y."/>
            <person name="King H."/>
            <person name="Zhang Q."/>
            <person name="Presley C."/>
            <person name="Deng X."/>
            <person name="Wei C.I."/>
            <person name="Xiao S."/>
        </authorList>
    </citation>
    <scope>NUCLEOTIDE SEQUENCE [LARGE SCALE GENOMIC DNA]</scope>
    <source>
        <strain evidence="2">UMSG2</strain>
    </source>
</reference>
<name>A0A420HQC9_9PEZI</name>
<accession>A0A420HQC9</accession>
<dbReference type="Proteomes" id="UP000286134">
    <property type="component" value="Unassembled WGS sequence"/>
</dbReference>
<dbReference type="AlphaFoldDB" id="A0A420HQC9"/>
<evidence type="ECO:0000313" key="2">
    <source>
        <dbReference type="EMBL" id="RKF59674.1"/>
    </source>
</evidence>